<evidence type="ECO:0000313" key="1">
    <source>
        <dbReference type="EMBL" id="MPC40720.1"/>
    </source>
</evidence>
<proteinExistence type="predicted"/>
<name>A0A5B7F0A8_PORTR</name>
<dbReference type="EMBL" id="VSRR010004791">
    <property type="protein sequence ID" value="MPC40720.1"/>
    <property type="molecule type" value="Genomic_DNA"/>
</dbReference>
<reference evidence="1 2" key="1">
    <citation type="submission" date="2019-05" db="EMBL/GenBank/DDBJ databases">
        <title>Another draft genome of Portunus trituberculatus and its Hox gene families provides insights of decapod evolution.</title>
        <authorList>
            <person name="Jeong J.-H."/>
            <person name="Song I."/>
            <person name="Kim S."/>
            <person name="Choi T."/>
            <person name="Kim D."/>
            <person name="Ryu S."/>
            <person name="Kim W."/>
        </authorList>
    </citation>
    <scope>NUCLEOTIDE SEQUENCE [LARGE SCALE GENOMIC DNA]</scope>
    <source>
        <tissue evidence="1">Muscle</tissue>
    </source>
</reference>
<sequence length="68" mass="7582">MCFRGPETRLDTLKGNIPDLADVVQQSTRKYYMAGLARLEADFCAENVKSLIELDNASLHNTVSFCVT</sequence>
<evidence type="ECO:0000313" key="2">
    <source>
        <dbReference type="Proteomes" id="UP000324222"/>
    </source>
</evidence>
<comment type="caution">
    <text evidence="1">The sequence shown here is derived from an EMBL/GenBank/DDBJ whole genome shotgun (WGS) entry which is preliminary data.</text>
</comment>
<dbReference type="AlphaFoldDB" id="A0A5B7F0A8"/>
<organism evidence="1 2">
    <name type="scientific">Portunus trituberculatus</name>
    <name type="common">Swimming crab</name>
    <name type="synonym">Neptunus trituberculatus</name>
    <dbReference type="NCBI Taxonomy" id="210409"/>
    <lineage>
        <taxon>Eukaryota</taxon>
        <taxon>Metazoa</taxon>
        <taxon>Ecdysozoa</taxon>
        <taxon>Arthropoda</taxon>
        <taxon>Crustacea</taxon>
        <taxon>Multicrustacea</taxon>
        <taxon>Malacostraca</taxon>
        <taxon>Eumalacostraca</taxon>
        <taxon>Eucarida</taxon>
        <taxon>Decapoda</taxon>
        <taxon>Pleocyemata</taxon>
        <taxon>Brachyura</taxon>
        <taxon>Eubrachyura</taxon>
        <taxon>Portunoidea</taxon>
        <taxon>Portunidae</taxon>
        <taxon>Portuninae</taxon>
        <taxon>Portunus</taxon>
    </lineage>
</organism>
<dbReference type="Proteomes" id="UP000324222">
    <property type="component" value="Unassembled WGS sequence"/>
</dbReference>
<keyword evidence="2" id="KW-1185">Reference proteome</keyword>
<gene>
    <name evidence="1" type="ORF">E2C01_034286</name>
</gene>
<protein>
    <submittedName>
        <fullName evidence="1">Uncharacterized protein</fullName>
    </submittedName>
</protein>
<accession>A0A5B7F0A8</accession>